<dbReference type="GO" id="GO:0006310">
    <property type="term" value="P:DNA recombination"/>
    <property type="evidence" value="ECO:0007669"/>
    <property type="project" value="UniProtKB-KW"/>
</dbReference>
<comment type="caution">
    <text evidence="8">The sequence shown here is derived from an EMBL/GenBank/DDBJ whole genome shotgun (WGS) entry which is preliminary data.</text>
</comment>
<evidence type="ECO:0000256" key="2">
    <source>
        <dbReference type="ARBA" id="ARBA00022908"/>
    </source>
</evidence>
<evidence type="ECO:0000256" key="1">
    <source>
        <dbReference type="ARBA" id="ARBA00008857"/>
    </source>
</evidence>
<organism evidence="8 9">
    <name type="scientific">Candidatus Uhrbacteria bacterium CG_4_9_14_3_um_filter_41_35</name>
    <dbReference type="NCBI Taxonomy" id="1975034"/>
    <lineage>
        <taxon>Bacteria</taxon>
        <taxon>Candidatus Uhriibacteriota</taxon>
    </lineage>
</organism>
<evidence type="ECO:0000259" key="7">
    <source>
        <dbReference type="PROSITE" id="PS51900"/>
    </source>
</evidence>
<feature type="domain" description="Core-binding (CB)" evidence="7">
    <location>
        <begin position="26"/>
        <end position="106"/>
    </location>
</feature>
<dbReference type="Pfam" id="PF13495">
    <property type="entry name" value="Phage_int_SAM_4"/>
    <property type="match status" value="1"/>
</dbReference>
<dbReference type="InterPro" id="IPR010998">
    <property type="entry name" value="Integrase_recombinase_N"/>
</dbReference>
<dbReference type="Pfam" id="PF00589">
    <property type="entry name" value="Phage_integrase"/>
    <property type="match status" value="1"/>
</dbReference>
<name>A0A2M7XH71_9BACT</name>
<evidence type="ECO:0000256" key="4">
    <source>
        <dbReference type="ARBA" id="ARBA00023172"/>
    </source>
</evidence>
<reference evidence="9" key="1">
    <citation type="submission" date="2017-09" db="EMBL/GenBank/DDBJ databases">
        <title>Depth-based differentiation of microbial function through sediment-hosted aquifers and enrichment of novel symbionts in the deep terrestrial subsurface.</title>
        <authorList>
            <person name="Probst A.J."/>
            <person name="Ladd B."/>
            <person name="Jarett J.K."/>
            <person name="Geller-Mcgrath D.E."/>
            <person name="Sieber C.M.K."/>
            <person name="Emerson J.B."/>
            <person name="Anantharaman K."/>
            <person name="Thomas B.C."/>
            <person name="Malmstrom R."/>
            <person name="Stieglmeier M."/>
            <person name="Klingl A."/>
            <person name="Woyke T."/>
            <person name="Ryan C.M."/>
            <person name="Banfield J.F."/>
        </authorList>
    </citation>
    <scope>NUCLEOTIDE SEQUENCE [LARGE SCALE GENOMIC DNA]</scope>
</reference>
<evidence type="ECO:0000256" key="3">
    <source>
        <dbReference type="ARBA" id="ARBA00023125"/>
    </source>
</evidence>
<dbReference type="SUPFAM" id="SSF56349">
    <property type="entry name" value="DNA breaking-rejoining enzymes"/>
    <property type="match status" value="1"/>
</dbReference>
<dbReference type="GO" id="GO:0003677">
    <property type="term" value="F:DNA binding"/>
    <property type="evidence" value="ECO:0007669"/>
    <property type="project" value="UniProtKB-UniRule"/>
</dbReference>
<dbReference type="InterPro" id="IPR044068">
    <property type="entry name" value="CB"/>
</dbReference>
<dbReference type="InterPro" id="IPR002104">
    <property type="entry name" value="Integrase_catalytic"/>
</dbReference>
<feature type="domain" description="Tyr recombinase" evidence="6">
    <location>
        <begin position="122"/>
        <end position="294"/>
    </location>
</feature>
<dbReference type="PROSITE" id="PS51900">
    <property type="entry name" value="CB"/>
    <property type="match status" value="1"/>
</dbReference>
<keyword evidence="3 5" id="KW-0238">DNA-binding</keyword>
<dbReference type="InterPro" id="IPR013762">
    <property type="entry name" value="Integrase-like_cat_sf"/>
</dbReference>
<comment type="similarity">
    <text evidence="1">Belongs to the 'phage' integrase family.</text>
</comment>
<dbReference type="PANTHER" id="PTHR30349:SF41">
    <property type="entry name" value="INTEGRASE_RECOMBINASE PROTEIN MJ0367-RELATED"/>
    <property type="match status" value="1"/>
</dbReference>
<dbReference type="InterPro" id="IPR050090">
    <property type="entry name" value="Tyrosine_recombinase_XerCD"/>
</dbReference>
<dbReference type="InterPro" id="IPR004107">
    <property type="entry name" value="Integrase_SAM-like_N"/>
</dbReference>
<dbReference type="InterPro" id="IPR011010">
    <property type="entry name" value="DNA_brk_join_enz"/>
</dbReference>
<proteinExistence type="inferred from homology"/>
<evidence type="ECO:0000259" key="6">
    <source>
        <dbReference type="PROSITE" id="PS51898"/>
    </source>
</evidence>
<keyword evidence="4" id="KW-0233">DNA recombination</keyword>
<dbReference type="PROSITE" id="PS51898">
    <property type="entry name" value="TYR_RECOMBINASE"/>
    <property type="match status" value="1"/>
</dbReference>
<evidence type="ECO:0000313" key="9">
    <source>
        <dbReference type="Proteomes" id="UP000231263"/>
    </source>
</evidence>
<dbReference type="AlphaFoldDB" id="A0A2M7XH71"/>
<sequence>MHKLLTFFSRSVGSIFILSTYHMEENTIMTALNATEDVLRLKNYSSATRKSYLNCLHTFLKECPDNSLLNEQHIKSFILQKQTEGLSSSTTNVYLQAIKFYLQRVLGSHTKLNVPIAKRQKRLPVTLTKSEILRILDVVINKKHKTMLALAYGAGLRISEVVALRVQHLDIGSKTVMIRAGKGQKDRISILPVSLSDDLHSLINGRDPNDLVFASERGGKLTTRTAQKIFQMACKKAGVVKSATFHSLRHSFATHVLENGTDVRYVQALLGHNNIRTTQIYTHVTNPALKNILSPL</sequence>
<evidence type="ECO:0000313" key="8">
    <source>
        <dbReference type="EMBL" id="PJA47066.1"/>
    </source>
</evidence>
<protein>
    <submittedName>
        <fullName evidence="8">Integrase</fullName>
    </submittedName>
</protein>
<gene>
    <name evidence="8" type="ORF">CO173_00170</name>
</gene>
<dbReference type="PANTHER" id="PTHR30349">
    <property type="entry name" value="PHAGE INTEGRASE-RELATED"/>
    <property type="match status" value="1"/>
</dbReference>
<evidence type="ECO:0000256" key="5">
    <source>
        <dbReference type="PROSITE-ProRule" id="PRU01248"/>
    </source>
</evidence>
<accession>A0A2M7XH71</accession>
<dbReference type="EMBL" id="PFWT01000002">
    <property type="protein sequence ID" value="PJA47066.1"/>
    <property type="molecule type" value="Genomic_DNA"/>
</dbReference>
<dbReference type="Proteomes" id="UP000231263">
    <property type="component" value="Unassembled WGS sequence"/>
</dbReference>
<dbReference type="Gene3D" id="1.10.150.130">
    <property type="match status" value="1"/>
</dbReference>
<keyword evidence="2" id="KW-0229">DNA integration</keyword>
<dbReference type="Gene3D" id="1.10.443.10">
    <property type="entry name" value="Intergrase catalytic core"/>
    <property type="match status" value="1"/>
</dbReference>
<dbReference type="GO" id="GO:0015074">
    <property type="term" value="P:DNA integration"/>
    <property type="evidence" value="ECO:0007669"/>
    <property type="project" value="UniProtKB-KW"/>
</dbReference>